<comment type="similarity">
    <text evidence="6">Belongs to the NFYA/HAP2 subunit family.</text>
</comment>
<dbReference type="SMART" id="SM00521">
    <property type="entry name" value="CBF"/>
    <property type="match status" value="1"/>
</dbReference>
<dbReference type="GO" id="GO:0003677">
    <property type="term" value="F:DNA binding"/>
    <property type="evidence" value="ECO:0007669"/>
    <property type="project" value="UniProtKB-KW"/>
</dbReference>
<organism evidence="8 9">
    <name type="scientific">Smittium culicis</name>
    <dbReference type="NCBI Taxonomy" id="133412"/>
    <lineage>
        <taxon>Eukaryota</taxon>
        <taxon>Fungi</taxon>
        <taxon>Fungi incertae sedis</taxon>
        <taxon>Zoopagomycota</taxon>
        <taxon>Kickxellomycotina</taxon>
        <taxon>Harpellomycetes</taxon>
        <taxon>Harpellales</taxon>
        <taxon>Legeriomycetaceae</taxon>
        <taxon>Smittium</taxon>
    </lineage>
</organism>
<keyword evidence="4 6" id="KW-0804">Transcription</keyword>
<dbReference type="PRINTS" id="PR00616">
    <property type="entry name" value="CCAATSUBUNTB"/>
</dbReference>
<evidence type="ECO:0000256" key="4">
    <source>
        <dbReference type="ARBA" id="ARBA00023163"/>
    </source>
</evidence>
<comment type="subunit">
    <text evidence="6">Heterotrimer.</text>
</comment>
<dbReference type="GO" id="GO:0003700">
    <property type="term" value="F:DNA-binding transcription factor activity"/>
    <property type="evidence" value="ECO:0007669"/>
    <property type="project" value="UniProtKB-UniRule"/>
</dbReference>
<keyword evidence="3 6" id="KW-0238">DNA-binding</keyword>
<comment type="subcellular location">
    <subcellularLocation>
        <location evidence="1 6">Nucleus</location>
    </subcellularLocation>
</comment>
<evidence type="ECO:0000256" key="3">
    <source>
        <dbReference type="ARBA" id="ARBA00023125"/>
    </source>
</evidence>
<dbReference type="Pfam" id="PF02045">
    <property type="entry name" value="CBFB_NFYA"/>
    <property type="match status" value="1"/>
</dbReference>
<evidence type="ECO:0000256" key="1">
    <source>
        <dbReference type="ARBA" id="ARBA00004123"/>
    </source>
</evidence>
<name>A0A1R1YIT2_9FUNG</name>
<dbReference type="OrthoDB" id="1097733at2759"/>
<feature type="compositionally biased region" description="Basic and acidic residues" evidence="7">
    <location>
        <begin position="210"/>
        <end position="228"/>
    </location>
</feature>
<dbReference type="InterPro" id="IPR001289">
    <property type="entry name" value="NFYA"/>
</dbReference>
<evidence type="ECO:0000256" key="7">
    <source>
        <dbReference type="SAM" id="MobiDB-lite"/>
    </source>
</evidence>
<feature type="compositionally biased region" description="Polar residues" evidence="7">
    <location>
        <begin position="231"/>
        <end position="247"/>
    </location>
</feature>
<dbReference type="EMBL" id="LSSM01001360">
    <property type="protein sequence ID" value="OMJ26790.1"/>
    <property type="molecule type" value="Genomic_DNA"/>
</dbReference>
<dbReference type="GO" id="GO:0005634">
    <property type="term" value="C:nucleus"/>
    <property type="evidence" value="ECO:0007669"/>
    <property type="project" value="UniProtKB-SubCell"/>
</dbReference>
<dbReference type="Gene3D" id="6.10.250.2430">
    <property type="match status" value="1"/>
</dbReference>
<reference evidence="9" key="1">
    <citation type="submission" date="2017-01" db="EMBL/GenBank/DDBJ databases">
        <authorList>
            <person name="Wang Y."/>
            <person name="White M."/>
            <person name="Kvist S."/>
            <person name="Moncalvo J.-M."/>
        </authorList>
    </citation>
    <scope>NUCLEOTIDE SEQUENCE [LARGE SCALE GENOMIC DNA]</scope>
    <source>
        <strain evidence="9">ID-206-W2</strain>
    </source>
</reference>
<evidence type="ECO:0000256" key="6">
    <source>
        <dbReference type="RuleBase" id="RU367155"/>
    </source>
</evidence>
<proteinExistence type="inferred from homology"/>
<keyword evidence="9" id="KW-1185">Reference proteome</keyword>
<keyword evidence="2 6" id="KW-0805">Transcription regulation</keyword>
<sequence length="282" mass="31857">MNQQTEEYQQQAQNHTNNFHAFMSATTGFNPANVPQYQYQIGDPSVGYPNQYQAEMLQNVRAGQQNVQQNAMHMQGVSPSKANPNLQMGLNMAMSGYEDPNASQLQAAQQAHAQAAQQQQQQQVQQQQQQQQQQVQQPQIQQAQQRGEEEPMYVNAKQYHRILKRREARARLSAENKMNIKRKPYLHESRHRHAMRRPRGPGGRFLTAREIADLESKGELPKMPDHDPSSAIPSQNDLLAASQVRSNDLQKSEPSKSAPKKNVAKQSASNKDPSKLKDASKA</sequence>
<dbReference type="Proteomes" id="UP000187429">
    <property type="component" value="Unassembled WGS sequence"/>
</dbReference>
<comment type="caution">
    <text evidence="8">The sequence shown here is derived from an EMBL/GenBank/DDBJ whole genome shotgun (WGS) entry which is preliminary data.</text>
</comment>
<dbReference type="PROSITE" id="PS51152">
    <property type="entry name" value="NFYA_HAP2_2"/>
    <property type="match status" value="1"/>
</dbReference>
<keyword evidence="5 6" id="KW-0539">Nucleus</keyword>
<comment type="function">
    <text evidence="6">Component of the sequence-specific heterotrimeric transcription factor (NF-Y) which specifically recognizes a 5'-CCAAT-3' box motif found in the promoters of its target genes.</text>
</comment>
<evidence type="ECO:0000313" key="8">
    <source>
        <dbReference type="EMBL" id="OMJ26790.1"/>
    </source>
</evidence>
<accession>A0A1R1YIT2</accession>
<feature type="compositionally biased region" description="Basic and acidic residues" evidence="7">
    <location>
        <begin position="272"/>
        <end position="282"/>
    </location>
</feature>
<feature type="region of interest" description="Disordered" evidence="7">
    <location>
        <begin position="181"/>
        <end position="282"/>
    </location>
</feature>
<dbReference type="AlphaFoldDB" id="A0A1R1YIT2"/>
<feature type="compositionally biased region" description="Basic residues" evidence="7">
    <location>
        <begin position="181"/>
        <end position="199"/>
    </location>
</feature>
<gene>
    <name evidence="8" type="ORF">AYI69_g3799</name>
</gene>
<dbReference type="PANTHER" id="PTHR12632">
    <property type="entry name" value="TRANSCRIPTION FACTOR NF-Y ALPHA-RELATED"/>
    <property type="match status" value="1"/>
</dbReference>
<protein>
    <recommendedName>
        <fullName evidence="6">Transcriptional activator HAP2</fullName>
    </recommendedName>
</protein>
<evidence type="ECO:0000313" key="9">
    <source>
        <dbReference type="Proteomes" id="UP000187429"/>
    </source>
</evidence>
<feature type="region of interest" description="Disordered" evidence="7">
    <location>
        <begin position="91"/>
        <end position="110"/>
    </location>
</feature>
<evidence type="ECO:0000256" key="2">
    <source>
        <dbReference type="ARBA" id="ARBA00023015"/>
    </source>
</evidence>
<evidence type="ECO:0000256" key="5">
    <source>
        <dbReference type="ARBA" id="ARBA00023242"/>
    </source>
</evidence>